<organism evidence="1 2">
    <name type="scientific">Heyndrickxia acidicola</name>
    <dbReference type="NCBI Taxonomy" id="209389"/>
    <lineage>
        <taxon>Bacteria</taxon>
        <taxon>Bacillati</taxon>
        <taxon>Bacillota</taxon>
        <taxon>Bacilli</taxon>
        <taxon>Bacillales</taxon>
        <taxon>Bacillaceae</taxon>
        <taxon>Heyndrickxia</taxon>
    </lineage>
</organism>
<accession>A0ABU6MI75</accession>
<dbReference type="Pfam" id="PF11185">
    <property type="entry name" value="DUF2971"/>
    <property type="match status" value="1"/>
</dbReference>
<keyword evidence="2" id="KW-1185">Reference proteome</keyword>
<name>A0ABU6MI75_9BACI</name>
<proteinExistence type="predicted"/>
<dbReference type="Proteomes" id="UP001341444">
    <property type="component" value="Unassembled WGS sequence"/>
</dbReference>
<dbReference type="InterPro" id="IPR021352">
    <property type="entry name" value="DUF2971"/>
</dbReference>
<gene>
    <name evidence="1" type="ORF">P4T90_14300</name>
</gene>
<sequence length="312" mass="36184">MILTDIVFDIIKKIIETPRLITLSSNVLESLSNNNWLKNNYLYHYTNLEGFLGIVSSQNPGFWATHIAYMNDSMEYRHGIKLCEKIIEEFIKDSTVGVTLAGRDNLNTLKEYLTNDDDEVFVVSFCQNSDLLSQWRGYSRGQYGISIGFDFGHNQVFDTSNPINSILTPRPVIYDQENQIFRLKELIKDSIPFLNNIDSDSQIKQLSESLKYFIPVLKNSSFSEEEEWRIVATNFNEIDIKDIKYPLKFRVRNNIIVPYITLPFDDSTKLPIKRVVIGPSDTSEFTEESIRYYLKTNGYNDTEVVRSAIPYR</sequence>
<protein>
    <submittedName>
        <fullName evidence="1">DUF2971 domain-containing protein</fullName>
    </submittedName>
</protein>
<evidence type="ECO:0000313" key="1">
    <source>
        <dbReference type="EMBL" id="MED1204215.1"/>
    </source>
</evidence>
<evidence type="ECO:0000313" key="2">
    <source>
        <dbReference type="Proteomes" id="UP001341444"/>
    </source>
</evidence>
<comment type="caution">
    <text evidence="1">The sequence shown here is derived from an EMBL/GenBank/DDBJ whole genome shotgun (WGS) entry which is preliminary data.</text>
</comment>
<reference evidence="1 2" key="1">
    <citation type="submission" date="2023-03" db="EMBL/GenBank/DDBJ databases">
        <title>Bacillus Genome Sequencing.</title>
        <authorList>
            <person name="Dunlap C."/>
        </authorList>
    </citation>
    <scope>NUCLEOTIDE SEQUENCE [LARGE SCALE GENOMIC DNA]</scope>
    <source>
        <strain evidence="1 2">B-23453</strain>
    </source>
</reference>
<dbReference type="EMBL" id="JARMAB010000020">
    <property type="protein sequence ID" value="MED1204215.1"/>
    <property type="molecule type" value="Genomic_DNA"/>
</dbReference>
<dbReference type="RefSeq" id="WP_066264065.1">
    <property type="nucleotide sequence ID" value="NZ_JARMAB010000020.1"/>
</dbReference>